<gene>
    <name evidence="2" type="ORF">BA062_19225</name>
</gene>
<dbReference type="InterPro" id="IPR038332">
    <property type="entry name" value="PPE_sf"/>
</dbReference>
<dbReference type="AlphaFoldDB" id="A0A318LJ45"/>
<accession>A0A318LJ45</accession>
<dbReference type="SUPFAM" id="SSF140459">
    <property type="entry name" value="PE/PPE dimer-like"/>
    <property type="match status" value="1"/>
</dbReference>
<evidence type="ECO:0000313" key="3">
    <source>
        <dbReference type="Proteomes" id="UP000247892"/>
    </source>
</evidence>
<comment type="caution">
    <text evidence="2">The sequence shown here is derived from an EMBL/GenBank/DDBJ whole genome shotgun (WGS) entry which is preliminary data.</text>
</comment>
<sequence length="200" mass="20596">MSDRAIPSTGRRYEWYSHEALKAEVESGNEPAEAGEIGREWAELADALREAGDALTGMSAGSEEAWSGPGGDALRAVLRKAAGWSQEAAAVSVSLGEAVGSQAETAARARAEMPEPVPYDPAGMIRDAVAAGDLAALAGLSGALSARREEAEAARQKAIDVLYARDAALRAAVPSSSFTAPPSLTRGGGHRGQQGKPVPM</sequence>
<evidence type="ECO:0000313" key="2">
    <source>
        <dbReference type="EMBL" id="PXY30680.1"/>
    </source>
</evidence>
<reference evidence="2 3" key="1">
    <citation type="submission" date="2016-07" db="EMBL/GenBank/DDBJ databases">
        <title>Draft genome sequence of Prauserella sp. YIM 121212, isolated from alkaline soil.</title>
        <authorList>
            <person name="Ruckert C."/>
            <person name="Albersmeier A."/>
            <person name="Jiang C.-L."/>
            <person name="Jiang Y."/>
            <person name="Kalinowski J."/>
            <person name="Schneider O."/>
            <person name="Winkler A."/>
            <person name="Zotchev S.B."/>
        </authorList>
    </citation>
    <scope>NUCLEOTIDE SEQUENCE [LARGE SCALE GENOMIC DNA]</scope>
    <source>
        <strain evidence="2 3">YIM 121212</strain>
    </source>
</reference>
<dbReference type="Gene3D" id="1.20.1260.20">
    <property type="entry name" value="PPE superfamily"/>
    <property type="match status" value="1"/>
</dbReference>
<protein>
    <submittedName>
        <fullName evidence="2">PE-PGRS family protein</fullName>
    </submittedName>
</protein>
<dbReference type="OrthoDB" id="3664672at2"/>
<organism evidence="2 3">
    <name type="scientific">Prauserella flavalba</name>
    <dbReference type="NCBI Taxonomy" id="1477506"/>
    <lineage>
        <taxon>Bacteria</taxon>
        <taxon>Bacillati</taxon>
        <taxon>Actinomycetota</taxon>
        <taxon>Actinomycetes</taxon>
        <taxon>Pseudonocardiales</taxon>
        <taxon>Pseudonocardiaceae</taxon>
        <taxon>Prauserella</taxon>
    </lineage>
</organism>
<keyword evidence="3" id="KW-1185">Reference proteome</keyword>
<dbReference type="RefSeq" id="WP_110338729.1">
    <property type="nucleotide sequence ID" value="NZ_MASU01000007.1"/>
</dbReference>
<feature type="region of interest" description="Disordered" evidence="1">
    <location>
        <begin position="174"/>
        <end position="200"/>
    </location>
</feature>
<evidence type="ECO:0000256" key="1">
    <source>
        <dbReference type="SAM" id="MobiDB-lite"/>
    </source>
</evidence>
<proteinExistence type="predicted"/>
<name>A0A318LJ45_9PSEU</name>
<dbReference type="Proteomes" id="UP000247892">
    <property type="component" value="Unassembled WGS sequence"/>
</dbReference>
<dbReference type="EMBL" id="MASU01000007">
    <property type="protein sequence ID" value="PXY30680.1"/>
    <property type="molecule type" value="Genomic_DNA"/>
</dbReference>